<dbReference type="AlphaFoldDB" id="A0A183F5L6"/>
<name>A0A183F5L6_HELPZ</name>
<gene>
    <name evidence="1" type="ORF">HPBE_LOCUS1459</name>
</gene>
<proteinExistence type="predicted"/>
<dbReference type="OrthoDB" id="5865379at2759"/>
<reference evidence="3" key="2">
    <citation type="submission" date="2019-09" db="UniProtKB">
        <authorList>
            <consortium name="WormBaseParasite"/>
        </authorList>
    </citation>
    <scope>IDENTIFICATION</scope>
</reference>
<keyword evidence="2" id="KW-1185">Reference proteome</keyword>
<evidence type="ECO:0000313" key="1">
    <source>
        <dbReference type="EMBL" id="VDO19841.1"/>
    </source>
</evidence>
<sequence>MTFADVVPHEVDQQIRSLKLSSIYALARMISVYQNEEDIDKKRYLMRSPSYNFVTISGAQKAYTFFKRNCEHVLNALLAYDGGSITLASNRGMEMDIEQLNYLANAGICYALTHSWEDITIEGAKRRTLVLVPDDLRGFARVVAPAQNVTIIRNEMGSDVKLQGAKRRHTSSAQLQ</sequence>
<dbReference type="WBParaSite" id="HPBE_0000145801-mRNA-1">
    <property type="protein sequence ID" value="HPBE_0000145801-mRNA-1"/>
    <property type="gene ID" value="HPBE_0000145801"/>
</dbReference>
<accession>A0A3P7TFK2</accession>
<accession>A0A183F5L6</accession>
<reference evidence="1 2" key="1">
    <citation type="submission" date="2018-11" db="EMBL/GenBank/DDBJ databases">
        <authorList>
            <consortium name="Pathogen Informatics"/>
        </authorList>
    </citation>
    <scope>NUCLEOTIDE SEQUENCE [LARGE SCALE GENOMIC DNA]</scope>
</reference>
<dbReference type="EMBL" id="UZAH01001600">
    <property type="protein sequence ID" value="VDO19841.1"/>
    <property type="molecule type" value="Genomic_DNA"/>
</dbReference>
<protein>
    <submittedName>
        <fullName evidence="3">AMP-binding domain-containing protein</fullName>
    </submittedName>
</protein>
<organism evidence="2 3">
    <name type="scientific">Heligmosomoides polygyrus</name>
    <name type="common">Parasitic roundworm</name>
    <dbReference type="NCBI Taxonomy" id="6339"/>
    <lineage>
        <taxon>Eukaryota</taxon>
        <taxon>Metazoa</taxon>
        <taxon>Ecdysozoa</taxon>
        <taxon>Nematoda</taxon>
        <taxon>Chromadorea</taxon>
        <taxon>Rhabditida</taxon>
        <taxon>Rhabditina</taxon>
        <taxon>Rhabditomorpha</taxon>
        <taxon>Strongyloidea</taxon>
        <taxon>Heligmosomidae</taxon>
        <taxon>Heligmosomoides</taxon>
    </lineage>
</organism>
<evidence type="ECO:0000313" key="3">
    <source>
        <dbReference type="WBParaSite" id="HPBE_0000145801-mRNA-1"/>
    </source>
</evidence>
<evidence type="ECO:0000313" key="2">
    <source>
        <dbReference type="Proteomes" id="UP000050761"/>
    </source>
</evidence>
<dbReference type="Proteomes" id="UP000050761">
    <property type="component" value="Unassembled WGS sequence"/>
</dbReference>